<evidence type="ECO:0000256" key="3">
    <source>
        <dbReference type="ARBA" id="ARBA00022490"/>
    </source>
</evidence>
<evidence type="ECO:0000313" key="7">
    <source>
        <dbReference type="Proteomes" id="UP001470230"/>
    </source>
</evidence>
<dbReference type="InterPro" id="IPR016024">
    <property type="entry name" value="ARM-type_fold"/>
</dbReference>
<organism evidence="6 7">
    <name type="scientific">Tritrichomonas musculus</name>
    <dbReference type="NCBI Taxonomy" id="1915356"/>
    <lineage>
        <taxon>Eukaryota</taxon>
        <taxon>Metamonada</taxon>
        <taxon>Parabasalia</taxon>
        <taxon>Tritrichomonadida</taxon>
        <taxon>Tritrichomonadidae</taxon>
        <taxon>Tritrichomonas</taxon>
    </lineage>
</organism>
<evidence type="ECO:0008006" key="8">
    <source>
        <dbReference type="Google" id="ProtNLM"/>
    </source>
</evidence>
<evidence type="ECO:0000256" key="2">
    <source>
        <dbReference type="ARBA" id="ARBA00022448"/>
    </source>
</evidence>
<dbReference type="Proteomes" id="UP001470230">
    <property type="component" value="Unassembled WGS sequence"/>
</dbReference>
<keyword evidence="5" id="KW-0653">Protein transport</keyword>
<comment type="subcellular location">
    <subcellularLocation>
        <location evidence="1">Cytoplasm</location>
    </subcellularLocation>
</comment>
<dbReference type="InterPro" id="IPR011989">
    <property type="entry name" value="ARM-like"/>
</dbReference>
<dbReference type="EMBL" id="JAPFFF010000006">
    <property type="protein sequence ID" value="KAK8887352.1"/>
    <property type="molecule type" value="Genomic_DNA"/>
</dbReference>
<dbReference type="InterPro" id="IPR040122">
    <property type="entry name" value="Importin_beta"/>
</dbReference>
<proteinExistence type="predicted"/>
<dbReference type="PANTHER" id="PTHR10527">
    <property type="entry name" value="IMPORTIN BETA"/>
    <property type="match status" value="1"/>
</dbReference>
<gene>
    <name evidence="6" type="ORF">M9Y10_038392</name>
</gene>
<keyword evidence="2" id="KW-0813">Transport</keyword>
<sequence length="1026" mass="115852">MSQENAQHILELLNIIFRSNDNVKINAATAEIDQLLKNEGSIFDLFLILQQCPDNTFRRVTLILISQYICKLILAYSSEQIQQIKEMLISLLQNEEDIQCRISLCDLINVLVSDKKLSFQWAEVYEFANQMLQNENLFTTGLYLWGLIFNTLTEEIKIRVSPFLIETCQQALGIDNKESRVYGTYLLQTVLWETCSKIDYTQVAESFVPILIQVLKKVFLVDQDIWEANSLVKNISEILSVPEVFEAFVIKFAQLGIEIMSQEDLPLELRVKAYGLIENDNSSGFAKLLDQDFKIVQNNLILFINMMVQFLQVQRIESTFDFAGKFFQNAGASIEGNGIFIFMYKSACQLAVNLGPIGIQVGLFLLYSIVESQQEYFSEYIDFIIKYILTYADCDDDYILHYSFCLLSELSDYATAAITSKINSIVAYLTKNIAHPEAPNTLDYVLDRSLHPPDNLPEFLQNLINICQQANSEQIVITSISCIASSISSSFHPCEEIYGMICPILNQALQVNNNEMQKVAIRCFGNLSLIAPRSSSTEIEKLSTILMQILTAPAENSDLMLVSEAVICLRKICQNLPISFLPFFDGFVQVCMALLTNVYPIKQGETEGEKENDYFQDEFYIINEQLLLCVATFISSYPQKMLQFAEPFYQLLVTAQKNDNLTIPFCKSIKIAARGFKAIGTSCFPIFTPILNQLRSSENIDMMIEIHNTLTSLIIYCGDQIDAKIASTICLHLTNGIGGQYLPGYLMFEISPSIHIRLIPPIFKCLIQFIDLMGPNIKPFSKDIINAVEQYLTNPCKSVCGLAAEVYAKLGSSVDDGDNLNKIAGHFIFENMKLKRTEMQESISRSLRYLLFFNTELFVSNSQLFISYAENLMKIVLTKEIDSEILKHSIIAFWCSLVMLLQLTPGEEIISMVIEALPPPPSDENIPTIALFASYAMKNFPSVAIQEKLPFIAAATIASEQSIILKIRQNVIGEMIQILSMTPQDNLGQLVYFNEGKLLRLMENLSKLIESAPTGTDPNENSGNRS</sequence>
<evidence type="ECO:0000256" key="5">
    <source>
        <dbReference type="ARBA" id="ARBA00022927"/>
    </source>
</evidence>
<dbReference type="Gene3D" id="1.25.10.10">
    <property type="entry name" value="Leucine-rich Repeat Variant"/>
    <property type="match status" value="2"/>
</dbReference>
<keyword evidence="7" id="KW-1185">Reference proteome</keyword>
<dbReference type="SUPFAM" id="SSF48371">
    <property type="entry name" value="ARM repeat"/>
    <property type="match status" value="2"/>
</dbReference>
<evidence type="ECO:0000256" key="4">
    <source>
        <dbReference type="ARBA" id="ARBA00022737"/>
    </source>
</evidence>
<comment type="caution">
    <text evidence="6">The sequence shown here is derived from an EMBL/GenBank/DDBJ whole genome shotgun (WGS) entry which is preliminary data.</text>
</comment>
<name>A0ABR2K8V8_9EUKA</name>
<evidence type="ECO:0000313" key="6">
    <source>
        <dbReference type="EMBL" id="KAK8887352.1"/>
    </source>
</evidence>
<keyword evidence="4" id="KW-0677">Repeat</keyword>
<keyword evidence="3" id="KW-0963">Cytoplasm</keyword>
<evidence type="ECO:0000256" key="1">
    <source>
        <dbReference type="ARBA" id="ARBA00004496"/>
    </source>
</evidence>
<reference evidence="6 7" key="1">
    <citation type="submission" date="2024-04" db="EMBL/GenBank/DDBJ databases">
        <title>Tritrichomonas musculus Genome.</title>
        <authorList>
            <person name="Alves-Ferreira E."/>
            <person name="Grigg M."/>
            <person name="Lorenzi H."/>
            <person name="Galac M."/>
        </authorList>
    </citation>
    <scope>NUCLEOTIDE SEQUENCE [LARGE SCALE GENOMIC DNA]</scope>
    <source>
        <strain evidence="6 7">EAF2021</strain>
    </source>
</reference>
<accession>A0ABR2K8V8</accession>
<protein>
    <recommendedName>
        <fullName evidence="8">Importin N-terminal domain-containing protein</fullName>
    </recommendedName>
</protein>